<keyword evidence="1" id="KW-1133">Transmembrane helix</keyword>
<accession>A0A091CV92</accession>
<proteinExistence type="predicted"/>
<evidence type="ECO:0000313" key="3">
    <source>
        <dbReference type="Proteomes" id="UP000028990"/>
    </source>
</evidence>
<protein>
    <submittedName>
        <fullName evidence="2">Uncharacterized protein</fullName>
    </submittedName>
</protein>
<evidence type="ECO:0000256" key="1">
    <source>
        <dbReference type="SAM" id="Phobius"/>
    </source>
</evidence>
<dbReference type="Proteomes" id="UP000028990">
    <property type="component" value="Unassembled WGS sequence"/>
</dbReference>
<dbReference type="AlphaFoldDB" id="A0A091CV92"/>
<keyword evidence="1" id="KW-0812">Transmembrane</keyword>
<organism evidence="2 3">
    <name type="scientific">Fukomys damarensis</name>
    <name type="common">Damaraland mole rat</name>
    <name type="synonym">Cryptomys damarensis</name>
    <dbReference type="NCBI Taxonomy" id="885580"/>
    <lineage>
        <taxon>Eukaryota</taxon>
        <taxon>Metazoa</taxon>
        <taxon>Chordata</taxon>
        <taxon>Craniata</taxon>
        <taxon>Vertebrata</taxon>
        <taxon>Euteleostomi</taxon>
        <taxon>Mammalia</taxon>
        <taxon>Eutheria</taxon>
        <taxon>Euarchontoglires</taxon>
        <taxon>Glires</taxon>
        <taxon>Rodentia</taxon>
        <taxon>Hystricomorpha</taxon>
        <taxon>Bathyergidae</taxon>
        <taxon>Fukomys</taxon>
    </lineage>
</organism>
<dbReference type="EMBL" id="KN123762">
    <property type="protein sequence ID" value="KFO23524.1"/>
    <property type="molecule type" value="Genomic_DNA"/>
</dbReference>
<keyword evidence="1" id="KW-0472">Membrane</keyword>
<sequence>MPAQIGILEPGTWVSVALELGIVPGTAPVPTTFKELLGCSLAADVGPLAVVGMWAHSGQLESLLGLLAVIYIFHPGLSILLCPVFQPYVALKSKILLSQQGSGKATIGRQLCMLVAVSLLPCLISEQSQEVGANDPFQFADEEVLREAVTGPDIAILTFVSFWRPHYP</sequence>
<keyword evidence="3" id="KW-1185">Reference proteome</keyword>
<feature type="transmembrane region" description="Helical" evidence="1">
    <location>
        <begin position="63"/>
        <end position="85"/>
    </location>
</feature>
<name>A0A091CV92_FUKDA</name>
<reference evidence="2 3" key="1">
    <citation type="submission" date="2013-11" db="EMBL/GenBank/DDBJ databases">
        <title>The Damaraland mole rat (Fukomys damarensis) genome and evolution of African mole rats.</title>
        <authorList>
            <person name="Gladyshev V.N."/>
            <person name="Fang X."/>
        </authorList>
    </citation>
    <scope>NUCLEOTIDE SEQUENCE [LARGE SCALE GENOMIC DNA]</scope>
    <source>
        <tissue evidence="2">Liver</tissue>
    </source>
</reference>
<evidence type="ECO:0000313" key="2">
    <source>
        <dbReference type="EMBL" id="KFO23524.1"/>
    </source>
</evidence>
<gene>
    <name evidence="2" type="ORF">H920_15097</name>
</gene>